<dbReference type="OMA" id="MFTQSSK"/>
<keyword evidence="5" id="KW-1185">Reference proteome</keyword>
<dbReference type="InParanoid" id="E9EAG5"/>
<dbReference type="RefSeq" id="XP_007813203.1">
    <property type="nucleotide sequence ID" value="XM_007815012.1"/>
</dbReference>
<dbReference type="STRING" id="655827.E9EAG5"/>
<protein>
    <submittedName>
        <fullName evidence="4">Phosphatidylserine decarboxylase family protein</fullName>
    </submittedName>
</protein>
<organism evidence="5">
    <name type="scientific">Metarhizium acridum (strain CQMa 102)</name>
    <dbReference type="NCBI Taxonomy" id="655827"/>
    <lineage>
        <taxon>Eukaryota</taxon>
        <taxon>Fungi</taxon>
        <taxon>Dikarya</taxon>
        <taxon>Ascomycota</taxon>
        <taxon>Pezizomycotina</taxon>
        <taxon>Sordariomycetes</taxon>
        <taxon>Hypocreomycetidae</taxon>
        <taxon>Hypocreales</taxon>
        <taxon>Clavicipitaceae</taxon>
        <taxon>Metarhizium</taxon>
    </lineage>
</organism>
<dbReference type="PANTHER" id="PTHR10067">
    <property type="entry name" value="PHOSPHATIDYLSERINE DECARBOXYLASE"/>
    <property type="match status" value="1"/>
</dbReference>
<feature type="domain" description="L-tryptophan decarboxylase PsiD-like" evidence="3">
    <location>
        <begin position="13"/>
        <end position="150"/>
    </location>
</feature>
<dbReference type="GO" id="GO:0005739">
    <property type="term" value="C:mitochondrion"/>
    <property type="evidence" value="ECO:0007669"/>
    <property type="project" value="TreeGrafter"/>
</dbReference>
<dbReference type="eggNOG" id="KOG2419">
    <property type="taxonomic scope" value="Eukaryota"/>
</dbReference>
<evidence type="ECO:0000259" key="3">
    <source>
        <dbReference type="Pfam" id="PF12588"/>
    </source>
</evidence>
<gene>
    <name evidence="4" type="ORF">MAC_06863</name>
</gene>
<dbReference type="HOGENOM" id="CLU_033450_1_0_1"/>
<dbReference type="GO" id="GO:0004609">
    <property type="term" value="F:phosphatidylserine decarboxylase activity"/>
    <property type="evidence" value="ECO:0007669"/>
    <property type="project" value="InterPro"/>
</dbReference>
<dbReference type="KEGG" id="maw:19251174"/>
<reference evidence="4 5" key="1">
    <citation type="journal article" date="2011" name="PLoS Genet.">
        <title>Genome sequencing and comparative transcriptomics of the model entomopathogenic fungi Metarhizium anisopliae and M. acridum.</title>
        <authorList>
            <person name="Gao Q."/>
            <person name="Jin K."/>
            <person name="Ying S.H."/>
            <person name="Zhang Y."/>
            <person name="Xiao G."/>
            <person name="Shang Y."/>
            <person name="Duan Z."/>
            <person name="Hu X."/>
            <person name="Xie X.Q."/>
            <person name="Zhou G."/>
            <person name="Peng G."/>
            <person name="Luo Z."/>
            <person name="Huang W."/>
            <person name="Wang B."/>
            <person name="Fang W."/>
            <person name="Wang S."/>
            <person name="Zhong Y."/>
            <person name="Ma L.J."/>
            <person name="St Leger R.J."/>
            <person name="Zhao G.P."/>
            <person name="Pei Y."/>
            <person name="Feng M.G."/>
            <person name="Xia Y."/>
            <person name="Wang C."/>
        </authorList>
    </citation>
    <scope>NUCLEOTIDE SEQUENCE [LARGE SCALE GENOMIC DNA]</scope>
    <source>
        <strain evidence="4 5">CQMa 102</strain>
    </source>
</reference>
<evidence type="ECO:0000313" key="4">
    <source>
        <dbReference type="EMBL" id="EFY87074.1"/>
    </source>
</evidence>
<dbReference type="Pfam" id="PF02666">
    <property type="entry name" value="PS_Dcarbxylase"/>
    <property type="match status" value="1"/>
</dbReference>
<sequence length="422" mass="46701">MADQHCTENELAPAVNHLLQHIEKDAELLHLFEKAFREIPVQFQETPDGFGHERIRDYRQLIQAIDRASKTAPVWMSMLQSDCVIGCPMNEALIWFMNTRTGSQILARDDINSYLETILKEWGHFLSSRASASVVHTREGGWVSQQARDELLLAVNVAHNSAFQAESFEDAFICDPTHPSYGFQSWNDFFTRQLRPHIRPVACPEDDGVIVNPCESQPFALVTDVPEQQQYSLKGTMYSFRDMLDNDPIASGFAGGTVFQGWLSLFNYHRWHAPVAGTVTKVLQIPGTYFVADPANGFEKLDSTNQPCPDRQAPDASQRLITSIATRTVIVLSAEDARLGLVGFVAIGMSDVSSCVATVKVGDRVSKGQEIGSFHYGGSSYCLLFQSGISLCFSPLVDASLNSQSIITGRCIAINSELARVS</sequence>
<dbReference type="Pfam" id="PF12588">
    <property type="entry name" value="PSDC"/>
    <property type="match status" value="1"/>
</dbReference>
<dbReference type="OrthoDB" id="5973539at2759"/>
<dbReference type="EMBL" id="GL698533">
    <property type="protein sequence ID" value="EFY87074.1"/>
    <property type="molecule type" value="Genomic_DNA"/>
</dbReference>
<keyword evidence="1" id="KW-0210">Decarboxylase</keyword>
<name>E9EAG5_METAQ</name>
<dbReference type="GeneID" id="19251174"/>
<dbReference type="InterPro" id="IPR022237">
    <property type="entry name" value="PsiD-like"/>
</dbReference>
<accession>E9EAG5</accession>
<dbReference type="PANTHER" id="PTHR10067:SF9">
    <property type="entry name" value="PHOSPHATIDYLSERINE DECARBOXYLASE FAMILY PROTEIN (AFU_ORTHOLOGUE AFUA_7G01730)"/>
    <property type="match status" value="1"/>
</dbReference>
<evidence type="ECO:0000256" key="1">
    <source>
        <dbReference type="ARBA" id="ARBA00022793"/>
    </source>
</evidence>
<keyword evidence="2" id="KW-0456">Lyase</keyword>
<evidence type="ECO:0000256" key="2">
    <source>
        <dbReference type="ARBA" id="ARBA00023239"/>
    </source>
</evidence>
<dbReference type="AlphaFoldDB" id="E9EAG5"/>
<evidence type="ECO:0000313" key="5">
    <source>
        <dbReference type="Proteomes" id="UP000002499"/>
    </source>
</evidence>
<dbReference type="Proteomes" id="UP000002499">
    <property type="component" value="Unassembled WGS sequence"/>
</dbReference>
<dbReference type="InterPro" id="IPR003817">
    <property type="entry name" value="PS_Dcarbxylase"/>
</dbReference>
<dbReference type="GO" id="GO:0006646">
    <property type="term" value="P:phosphatidylethanolamine biosynthetic process"/>
    <property type="evidence" value="ECO:0007669"/>
    <property type="project" value="TreeGrafter"/>
</dbReference>
<proteinExistence type="predicted"/>